<dbReference type="AlphaFoldDB" id="A0A0I9RJ60"/>
<dbReference type="GO" id="GO:0016602">
    <property type="term" value="C:CCAAT-binding factor complex"/>
    <property type="evidence" value="ECO:0007669"/>
    <property type="project" value="InterPro"/>
</dbReference>
<sequence length="115" mass="12650">MEEGNKDKDRHLPIANIGKIMKRVLPDNSKMTKDAKDLVQECVSEFICFVTGIAADRCTKEKRKTINGDDILKALQQLGFAEHAEIVRVYFERKVAQEAAAAAAAAAGGYMVYGC</sequence>
<accession>A0A0I9RJ60</accession>
<dbReference type="PANTHER" id="PTHR11064:SF106">
    <property type="entry name" value="NUCLEAR TRANSCRIPTION FACTOR Y SUBUNIT B-5"/>
    <property type="match status" value="1"/>
</dbReference>
<dbReference type="CDD" id="cd22907">
    <property type="entry name" value="HFD_NFYB"/>
    <property type="match status" value="1"/>
</dbReference>
<reference evidence="5" key="1">
    <citation type="journal article" date="2008" name="Mol. Biol. Evol.">
        <title>Duplication and functional diversification of HAP3 genes leading to the origin of the seed-developmental regulatory gene, LEAFY COTYLEDON1 (LEC1), in nonseed plant genomes.</title>
        <authorList>
            <person name="Xie Z."/>
            <person name="Li X."/>
            <person name="Glover B.J."/>
            <person name="Bai S."/>
            <person name="Rao G.Y."/>
            <person name="Luo J."/>
            <person name="Yang J."/>
        </authorList>
    </citation>
    <scope>NUCLEOTIDE SEQUENCE</scope>
</reference>
<comment type="similarity">
    <text evidence="1">Belongs to the NFYB/HAP3 subunit family.</text>
</comment>
<dbReference type="Gene3D" id="1.10.20.10">
    <property type="entry name" value="Histone, subunit A"/>
    <property type="match status" value="1"/>
</dbReference>
<proteinExistence type="inferred from homology"/>
<dbReference type="GO" id="GO:0001228">
    <property type="term" value="F:DNA-binding transcription activator activity, RNA polymerase II-specific"/>
    <property type="evidence" value="ECO:0007669"/>
    <property type="project" value="InterPro"/>
</dbReference>
<gene>
    <name evidence="5" type="primary">HAP3C1</name>
</gene>
<keyword evidence="2" id="KW-0805">Transcription regulation</keyword>
<dbReference type="Pfam" id="PF00808">
    <property type="entry name" value="CBFD_NFYB_HMF"/>
    <property type="match status" value="1"/>
</dbReference>
<dbReference type="PANTHER" id="PTHR11064">
    <property type="entry name" value="CCAAT-BINDING TRANSCRIPTION FACTOR-RELATED"/>
    <property type="match status" value="1"/>
</dbReference>
<dbReference type="InterPro" id="IPR003958">
    <property type="entry name" value="CBFA_NFYB_domain"/>
</dbReference>
<evidence type="ECO:0000256" key="1">
    <source>
        <dbReference type="ARBA" id="ARBA00009053"/>
    </source>
</evidence>
<dbReference type="PRINTS" id="PR00615">
    <property type="entry name" value="CCAATSUBUNTA"/>
</dbReference>
<evidence type="ECO:0000256" key="3">
    <source>
        <dbReference type="ARBA" id="ARBA00023163"/>
    </source>
</evidence>
<feature type="domain" description="Transcription factor CBF/NF-Y/archaeal histone" evidence="4">
    <location>
        <begin position="11"/>
        <end position="75"/>
    </location>
</feature>
<dbReference type="InterPro" id="IPR009072">
    <property type="entry name" value="Histone-fold"/>
</dbReference>
<dbReference type="EMBL" id="BK005968">
    <property type="protein sequence ID" value="DAA64779.1"/>
    <property type="molecule type" value="Genomic_DNA"/>
</dbReference>
<dbReference type="InterPro" id="IPR027113">
    <property type="entry name" value="Transc_fact_NFYB/HAP3"/>
</dbReference>
<protein>
    <submittedName>
        <fullName evidence="5">CCAAT-box binding factor HAP3-like protein</fullName>
    </submittedName>
</protein>
<evidence type="ECO:0000259" key="4">
    <source>
        <dbReference type="Pfam" id="PF00808"/>
    </source>
</evidence>
<evidence type="ECO:0000256" key="2">
    <source>
        <dbReference type="ARBA" id="ARBA00023015"/>
    </source>
</evidence>
<organism evidence="5">
    <name type="scientific">Selaginella moellendorffii</name>
    <name type="common">Spikemoss</name>
    <dbReference type="NCBI Taxonomy" id="88036"/>
    <lineage>
        <taxon>Eukaryota</taxon>
        <taxon>Viridiplantae</taxon>
        <taxon>Streptophyta</taxon>
        <taxon>Embryophyta</taxon>
        <taxon>Tracheophyta</taxon>
        <taxon>Lycopodiopsida</taxon>
        <taxon>Selaginellales</taxon>
        <taxon>Selaginellaceae</taxon>
        <taxon>Selaginella</taxon>
    </lineage>
</organism>
<dbReference type="GO" id="GO:0046982">
    <property type="term" value="F:protein heterodimerization activity"/>
    <property type="evidence" value="ECO:0007669"/>
    <property type="project" value="InterPro"/>
</dbReference>
<keyword evidence="3" id="KW-0804">Transcription</keyword>
<dbReference type="SUPFAM" id="SSF47113">
    <property type="entry name" value="Histone-fold"/>
    <property type="match status" value="1"/>
</dbReference>
<name>A0A0I9RJ60_SELML</name>
<evidence type="ECO:0000313" key="5">
    <source>
        <dbReference type="EMBL" id="DAA64779.1"/>
    </source>
</evidence>